<gene>
    <name evidence="2" type="ORF">BU204_33355</name>
</gene>
<evidence type="ECO:0000259" key="1">
    <source>
        <dbReference type="PROSITE" id="PS50801"/>
    </source>
</evidence>
<dbReference type="Pfam" id="PF13466">
    <property type="entry name" value="STAS_2"/>
    <property type="match status" value="1"/>
</dbReference>
<protein>
    <recommendedName>
        <fullName evidence="1">STAS domain-containing protein</fullName>
    </recommendedName>
</protein>
<dbReference type="Proteomes" id="UP000185596">
    <property type="component" value="Unassembled WGS sequence"/>
</dbReference>
<name>A0A1Q8C4D0_9PSEU</name>
<accession>A0A1Q8C4D0</accession>
<feature type="domain" description="STAS" evidence="1">
    <location>
        <begin position="22"/>
        <end position="117"/>
    </location>
</feature>
<comment type="caution">
    <text evidence="2">The sequence shown here is derived from an EMBL/GenBank/DDBJ whole genome shotgun (WGS) entry which is preliminary data.</text>
</comment>
<dbReference type="Gene3D" id="3.30.750.24">
    <property type="entry name" value="STAS domain"/>
    <property type="match status" value="1"/>
</dbReference>
<keyword evidence="3" id="KW-1185">Reference proteome</keyword>
<dbReference type="SUPFAM" id="SSF52091">
    <property type="entry name" value="SpoIIaa-like"/>
    <property type="match status" value="1"/>
</dbReference>
<dbReference type="AlphaFoldDB" id="A0A1Q8C4D0"/>
<sequence length="117" mass="12787">MTLPPAPLTCTWSTPHSHTGRIALVGELDYSSVEEFLVTITERLEVNPGLRDLHIDCRDLEFCDSLGLAALLTVHRRVVAAGAVLHLDNRRPAFDRMLTITGTLHHLAGGAHKEVGT</sequence>
<dbReference type="InterPro" id="IPR002645">
    <property type="entry name" value="STAS_dom"/>
</dbReference>
<organism evidence="2 3">
    <name type="scientific">Actinophytocola xanthii</name>
    <dbReference type="NCBI Taxonomy" id="1912961"/>
    <lineage>
        <taxon>Bacteria</taxon>
        <taxon>Bacillati</taxon>
        <taxon>Actinomycetota</taxon>
        <taxon>Actinomycetes</taxon>
        <taxon>Pseudonocardiales</taxon>
        <taxon>Pseudonocardiaceae</taxon>
    </lineage>
</organism>
<evidence type="ECO:0000313" key="3">
    <source>
        <dbReference type="Proteomes" id="UP000185596"/>
    </source>
</evidence>
<evidence type="ECO:0000313" key="2">
    <source>
        <dbReference type="EMBL" id="OLF09222.1"/>
    </source>
</evidence>
<dbReference type="InterPro" id="IPR058548">
    <property type="entry name" value="MlaB-like_STAS"/>
</dbReference>
<proteinExistence type="predicted"/>
<dbReference type="PROSITE" id="PS50801">
    <property type="entry name" value="STAS"/>
    <property type="match status" value="1"/>
</dbReference>
<dbReference type="EMBL" id="MSIE01000088">
    <property type="protein sequence ID" value="OLF09222.1"/>
    <property type="molecule type" value="Genomic_DNA"/>
</dbReference>
<dbReference type="PANTHER" id="PTHR33495:SF2">
    <property type="entry name" value="ANTI-SIGMA FACTOR ANTAGONIST TM_1081-RELATED"/>
    <property type="match status" value="1"/>
</dbReference>
<reference evidence="2 3" key="1">
    <citation type="submission" date="2016-12" db="EMBL/GenBank/DDBJ databases">
        <title>The draft genome sequence of Actinophytocola sp. 11-183.</title>
        <authorList>
            <person name="Wang W."/>
            <person name="Yuan L."/>
        </authorList>
    </citation>
    <scope>NUCLEOTIDE SEQUENCE [LARGE SCALE GENOMIC DNA]</scope>
    <source>
        <strain evidence="2 3">11-183</strain>
    </source>
</reference>
<dbReference type="GO" id="GO:0043856">
    <property type="term" value="F:anti-sigma factor antagonist activity"/>
    <property type="evidence" value="ECO:0007669"/>
    <property type="project" value="TreeGrafter"/>
</dbReference>
<dbReference type="CDD" id="cd07043">
    <property type="entry name" value="STAS_anti-anti-sigma_factors"/>
    <property type="match status" value="1"/>
</dbReference>
<dbReference type="OrthoDB" id="4249752at2"/>
<dbReference type="InterPro" id="IPR036513">
    <property type="entry name" value="STAS_dom_sf"/>
</dbReference>
<dbReference type="STRING" id="1912961.BU204_33355"/>
<dbReference type="PANTHER" id="PTHR33495">
    <property type="entry name" value="ANTI-SIGMA FACTOR ANTAGONIST TM_1081-RELATED-RELATED"/>
    <property type="match status" value="1"/>
</dbReference>